<dbReference type="AlphaFoldDB" id="A0A5M3YL38"/>
<dbReference type="Pfam" id="PF01794">
    <property type="entry name" value="Ferric_reduct"/>
    <property type="match status" value="1"/>
</dbReference>
<comment type="caution">
    <text evidence="14">The sequence shown here is derived from an EMBL/GenBank/DDBJ whole genome shotgun (WGS) entry which is preliminary data.</text>
</comment>
<dbReference type="VEuPathDB" id="FungiDB:ATEG_08157"/>
<comment type="catalytic activity">
    <reaction evidence="12">
        <text>2 a Fe(II)-siderophore + NADP(+) + H(+) = 2 a Fe(III)-siderophore + NADPH</text>
        <dbReference type="Rhea" id="RHEA:28795"/>
        <dbReference type="Rhea" id="RHEA-COMP:11342"/>
        <dbReference type="Rhea" id="RHEA-COMP:11344"/>
        <dbReference type="ChEBI" id="CHEBI:15378"/>
        <dbReference type="ChEBI" id="CHEBI:29033"/>
        <dbReference type="ChEBI" id="CHEBI:29034"/>
        <dbReference type="ChEBI" id="CHEBI:57783"/>
        <dbReference type="ChEBI" id="CHEBI:58349"/>
        <dbReference type="EC" id="1.16.1.9"/>
    </reaction>
</comment>
<dbReference type="GO" id="GO:0005886">
    <property type="term" value="C:plasma membrane"/>
    <property type="evidence" value="ECO:0007669"/>
    <property type="project" value="UniProtKB-SubCell"/>
</dbReference>
<comment type="similarity">
    <text evidence="2">Belongs to the ferric reductase (FRE) family.</text>
</comment>
<proteinExistence type="inferred from homology"/>
<reference evidence="14 15" key="1">
    <citation type="submission" date="2020-01" db="EMBL/GenBank/DDBJ databases">
        <title>Aspergillus terreus IFO 6365 whole genome shotgun sequence.</title>
        <authorList>
            <person name="Kanamasa S."/>
            <person name="Takahashi H."/>
        </authorList>
    </citation>
    <scope>NUCLEOTIDE SEQUENCE [LARGE SCALE GENOMIC DNA]</scope>
    <source>
        <strain evidence="14 15">IFO 6365</strain>
    </source>
</reference>
<evidence type="ECO:0000256" key="10">
    <source>
        <dbReference type="ARBA" id="ARBA00023065"/>
    </source>
</evidence>
<dbReference type="Pfam" id="PF08030">
    <property type="entry name" value="NAD_binding_6"/>
    <property type="match status" value="1"/>
</dbReference>
<dbReference type="EC" id="1.16.1.9" evidence="3"/>
<dbReference type="Gene3D" id="3.40.50.80">
    <property type="entry name" value="Nucleotide-binding domain of ferredoxin-NADP reductase (FNR) module"/>
    <property type="match status" value="1"/>
</dbReference>
<evidence type="ECO:0000313" key="15">
    <source>
        <dbReference type="Proteomes" id="UP000452235"/>
    </source>
</evidence>
<dbReference type="InterPro" id="IPR017927">
    <property type="entry name" value="FAD-bd_FR_type"/>
</dbReference>
<name>A0A5M3YL38_ASPTE</name>
<keyword evidence="10" id="KW-0406">Ion transport</keyword>
<dbReference type="InterPro" id="IPR013130">
    <property type="entry name" value="Fe3_Rdtase_TM_dom"/>
</dbReference>
<dbReference type="PANTHER" id="PTHR32361">
    <property type="entry name" value="FERRIC/CUPRIC REDUCTASE TRANSMEMBRANE COMPONENT"/>
    <property type="match status" value="1"/>
</dbReference>
<evidence type="ECO:0000259" key="13">
    <source>
        <dbReference type="PROSITE" id="PS51384"/>
    </source>
</evidence>
<keyword evidence="15" id="KW-1185">Reference proteome</keyword>
<keyword evidence="6" id="KW-0812">Transmembrane</keyword>
<evidence type="ECO:0000256" key="7">
    <source>
        <dbReference type="ARBA" id="ARBA00022982"/>
    </source>
</evidence>
<comment type="subcellular location">
    <subcellularLocation>
        <location evidence="1">Cell membrane</location>
        <topology evidence="1">Multi-pass membrane protein</topology>
    </subcellularLocation>
</comment>
<evidence type="ECO:0000256" key="11">
    <source>
        <dbReference type="ARBA" id="ARBA00023136"/>
    </source>
</evidence>
<evidence type="ECO:0000256" key="2">
    <source>
        <dbReference type="ARBA" id="ARBA00006278"/>
    </source>
</evidence>
<dbReference type="Proteomes" id="UP000452235">
    <property type="component" value="Unassembled WGS sequence"/>
</dbReference>
<dbReference type="GO" id="GO:0006826">
    <property type="term" value="P:iron ion transport"/>
    <property type="evidence" value="ECO:0007669"/>
    <property type="project" value="TreeGrafter"/>
</dbReference>
<dbReference type="SFLD" id="SFLDS00052">
    <property type="entry name" value="Ferric_Reductase_Domain"/>
    <property type="match status" value="1"/>
</dbReference>
<evidence type="ECO:0000256" key="5">
    <source>
        <dbReference type="ARBA" id="ARBA00022475"/>
    </source>
</evidence>
<dbReference type="InterPro" id="IPR013112">
    <property type="entry name" value="FAD-bd_8"/>
</dbReference>
<accession>A0A5M3YL38</accession>
<dbReference type="GO" id="GO:0052851">
    <property type="term" value="F:ferric-chelate reductase (NADPH) activity"/>
    <property type="evidence" value="ECO:0007669"/>
    <property type="project" value="UniProtKB-EC"/>
</dbReference>
<keyword evidence="11" id="KW-0472">Membrane</keyword>
<keyword evidence="5" id="KW-1003">Cell membrane</keyword>
<keyword evidence="7" id="KW-0249">Electron transport</keyword>
<evidence type="ECO:0000256" key="8">
    <source>
        <dbReference type="ARBA" id="ARBA00022989"/>
    </source>
</evidence>
<dbReference type="GO" id="GO:0006879">
    <property type="term" value="P:intracellular iron ion homeostasis"/>
    <property type="evidence" value="ECO:0007669"/>
    <property type="project" value="TreeGrafter"/>
</dbReference>
<evidence type="ECO:0000256" key="3">
    <source>
        <dbReference type="ARBA" id="ARBA00012668"/>
    </source>
</evidence>
<evidence type="ECO:0000256" key="4">
    <source>
        <dbReference type="ARBA" id="ARBA00022448"/>
    </source>
</evidence>
<protein>
    <recommendedName>
        <fullName evidence="3">ferric-chelate reductase (NADPH)</fullName>
        <ecNumber evidence="3">1.16.1.9</ecNumber>
    </recommendedName>
</protein>
<evidence type="ECO:0000313" key="14">
    <source>
        <dbReference type="EMBL" id="GFF12057.1"/>
    </source>
</evidence>
<evidence type="ECO:0000256" key="12">
    <source>
        <dbReference type="ARBA" id="ARBA00048483"/>
    </source>
</evidence>
<dbReference type="Pfam" id="PF08022">
    <property type="entry name" value="FAD_binding_8"/>
    <property type="match status" value="1"/>
</dbReference>
<dbReference type="SFLD" id="SFLDG01168">
    <property type="entry name" value="Ferric_reductase_subgroup_(FRE"/>
    <property type="match status" value="1"/>
</dbReference>
<organism evidence="14 15">
    <name type="scientific">Aspergillus terreus</name>
    <dbReference type="NCBI Taxonomy" id="33178"/>
    <lineage>
        <taxon>Eukaryota</taxon>
        <taxon>Fungi</taxon>
        <taxon>Dikarya</taxon>
        <taxon>Ascomycota</taxon>
        <taxon>Pezizomycotina</taxon>
        <taxon>Eurotiomycetes</taxon>
        <taxon>Eurotiomycetidae</taxon>
        <taxon>Eurotiales</taxon>
        <taxon>Aspergillaceae</taxon>
        <taxon>Aspergillus</taxon>
        <taxon>Aspergillus subgen. Circumdati</taxon>
    </lineage>
</organism>
<keyword evidence="8" id="KW-1133">Transmembrane helix</keyword>
<dbReference type="SUPFAM" id="SSF52343">
    <property type="entry name" value="Ferredoxin reductase-like, C-terminal NADP-linked domain"/>
    <property type="match status" value="1"/>
</dbReference>
<dbReference type="PROSITE" id="PS51384">
    <property type="entry name" value="FAD_FR"/>
    <property type="match status" value="1"/>
</dbReference>
<gene>
    <name evidence="14" type="ORF">ATEIFO6365_0001028000</name>
</gene>
<feature type="domain" description="FAD-binding FR-type" evidence="13">
    <location>
        <begin position="300"/>
        <end position="428"/>
    </location>
</feature>
<dbReference type="InterPro" id="IPR013121">
    <property type="entry name" value="Fe_red_NAD-bd_6"/>
</dbReference>
<keyword evidence="4" id="KW-0813">Transport</keyword>
<keyword evidence="9" id="KW-0560">Oxidoreductase</keyword>
<dbReference type="CDD" id="cd06186">
    <property type="entry name" value="NOX_Duox_like_FAD_NADP"/>
    <property type="match status" value="1"/>
</dbReference>
<evidence type="ECO:0000256" key="6">
    <source>
        <dbReference type="ARBA" id="ARBA00022692"/>
    </source>
</evidence>
<dbReference type="SUPFAM" id="SSF63380">
    <property type="entry name" value="Riboflavin synthase domain-like"/>
    <property type="match status" value="1"/>
</dbReference>
<dbReference type="InterPro" id="IPR017938">
    <property type="entry name" value="Riboflavin_synthase-like_b-brl"/>
</dbReference>
<dbReference type="OrthoDB" id="4494341at2759"/>
<dbReference type="EMBL" id="BLJY01000001">
    <property type="protein sequence ID" value="GFF12057.1"/>
    <property type="molecule type" value="Genomic_DNA"/>
</dbReference>
<dbReference type="InterPro" id="IPR051410">
    <property type="entry name" value="Ferric/Cupric_Reductase"/>
</dbReference>
<dbReference type="InterPro" id="IPR039261">
    <property type="entry name" value="FNR_nucleotide-bd"/>
</dbReference>
<evidence type="ECO:0000256" key="9">
    <source>
        <dbReference type="ARBA" id="ARBA00023002"/>
    </source>
</evidence>
<sequence length="610" mass="68517">MGVDQLPPGQERQHDVHPLMNLALATPLYVLGGALTVLFTGRTIVRIRHHRRLREALAKDDQERFSQNTALSASLKKHVLYAPLLSTRHSREFRPLGRIHMGTIPLRLEVALLVAYLALNLIFFFVLVDWPRDFKEVMFELKYAAGHLAVMNSPVLVLTAGRNNPLIPLLGLRFDTFNLLHRWVGRLMIVGAIVHVACVLASEAREMGMSMVNKKMWHVPFFIYGLVSFIAFVVILFQSLSPIRHAFYEAFLHFHILLAVMAFVGLWYHLKGLAMQRVLLATVILWGLDRAGRLGSIIWRNFGKKRTTATVELLPGDVARVDVALARSWSFRAGQYMYLYIPSLGLWTSHPFSVAWTSWNRTGPWEKRSSQDSVGLLLGDAERQKVSFLIKRRDGFTRKLLDKVDKSSEGRFRATAFAEGPFGGLHTLSSYGTVVLIAGGIGITHPLSYMHDFVNGSAERAIAVRRVKLVWAVRSRDHLSWIQPWMTSLLGHPALQVSSEHKQESYFQFPEFTLSVQVYVTGSPDGNVSDDFYSSDETPWANSAPPSVPVSLHSGKPRFGAILDAEMAQQVGAMAVNVCGPGSMGDDVRTAVRQRQGRKTVDLYEEAYSW</sequence>
<dbReference type="PANTHER" id="PTHR32361:SF27">
    <property type="entry name" value="FAD-BINDING FR-TYPE DOMAIN-CONTAINING PROTEIN-RELATED"/>
    <property type="match status" value="1"/>
</dbReference>
<dbReference type="GO" id="GO:0015677">
    <property type="term" value="P:copper ion import"/>
    <property type="evidence" value="ECO:0007669"/>
    <property type="project" value="TreeGrafter"/>
</dbReference>
<evidence type="ECO:0000256" key="1">
    <source>
        <dbReference type="ARBA" id="ARBA00004651"/>
    </source>
</evidence>